<dbReference type="EMBL" id="CP058601">
    <property type="protein sequence ID" value="QLG50476.1"/>
    <property type="molecule type" value="Genomic_DNA"/>
</dbReference>
<dbReference type="RefSeq" id="WP_179263014.1">
    <property type="nucleotide sequence ID" value="NZ_CP058601.1"/>
</dbReference>
<keyword evidence="1" id="KW-1133">Transmembrane helix</keyword>
<keyword evidence="1" id="KW-0472">Membrane</keyword>
<dbReference type="GeneID" id="56035084"/>
<feature type="domain" description="DUF7345" evidence="2">
    <location>
        <begin position="33"/>
        <end position="155"/>
    </location>
</feature>
<sequence length="231" mass="24550">MIALLVTVSVTAPAGAKANQTSEAVAAEPAFGVALEADGSAHVTLATTFNLTTDGERQAFQALRQNETAREQRTERFAARMRAIATRAENETGRAMQITDAGISFRERNDTGVVTLSVTWDGLAAQQGDRLVLKEPFDSEFSLDRPFRVTRPDGYELASVSPEPTERSQNDAVWSGGTDFDGFEATFAPSNGEAGADDGLGGSVPGFSVGTAVLAVLAGVGLLMYRDRCRR</sequence>
<evidence type="ECO:0000256" key="1">
    <source>
        <dbReference type="SAM" id="Phobius"/>
    </source>
</evidence>
<dbReference type="InterPro" id="IPR055769">
    <property type="entry name" value="DUF7345"/>
</dbReference>
<keyword evidence="4" id="KW-1185">Reference proteome</keyword>
<gene>
    <name evidence="3" type="ORF">HYG82_17295</name>
</gene>
<keyword evidence="1" id="KW-0812">Transmembrane</keyword>
<proteinExistence type="predicted"/>
<accession>A0A7D5KET0</accession>
<dbReference type="Pfam" id="PF24036">
    <property type="entry name" value="DUF7345"/>
    <property type="match status" value="1"/>
</dbReference>
<organism evidence="3 4">
    <name type="scientific">Natrinema halophilum</name>
    <dbReference type="NCBI Taxonomy" id="1699371"/>
    <lineage>
        <taxon>Archaea</taxon>
        <taxon>Methanobacteriati</taxon>
        <taxon>Methanobacteriota</taxon>
        <taxon>Stenosarchaea group</taxon>
        <taxon>Halobacteria</taxon>
        <taxon>Halobacteriales</taxon>
        <taxon>Natrialbaceae</taxon>
        <taxon>Natrinema</taxon>
    </lineage>
</organism>
<evidence type="ECO:0000313" key="4">
    <source>
        <dbReference type="Proteomes" id="UP000509241"/>
    </source>
</evidence>
<protein>
    <submittedName>
        <fullName evidence="3">DUF4897 domain-containing protein</fullName>
    </submittedName>
</protein>
<dbReference type="Proteomes" id="UP000509241">
    <property type="component" value="Chromosome"/>
</dbReference>
<dbReference type="OrthoDB" id="240095at2157"/>
<dbReference type="AlphaFoldDB" id="A0A7D5KET0"/>
<reference evidence="3 4" key="1">
    <citation type="submission" date="2020-07" db="EMBL/GenBank/DDBJ databases">
        <authorList>
            <person name="Cui H."/>
        </authorList>
    </citation>
    <scope>NUCLEOTIDE SEQUENCE [LARGE SCALE GENOMIC DNA]</scope>
    <source>
        <strain evidence="3 4">YPL8</strain>
    </source>
</reference>
<evidence type="ECO:0000313" key="3">
    <source>
        <dbReference type="EMBL" id="QLG50476.1"/>
    </source>
</evidence>
<evidence type="ECO:0000259" key="2">
    <source>
        <dbReference type="Pfam" id="PF24036"/>
    </source>
</evidence>
<dbReference type="KEGG" id="haly:HYG82_17295"/>
<feature type="transmembrane region" description="Helical" evidence="1">
    <location>
        <begin position="206"/>
        <end position="225"/>
    </location>
</feature>
<name>A0A7D5KET0_9EURY</name>